<organism evidence="1 2">
    <name type="scientific">Lepagella muris</name>
    <dbReference type="NCBI Taxonomy" id="3032870"/>
    <lineage>
        <taxon>Bacteria</taxon>
        <taxon>Pseudomonadati</taxon>
        <taxon>Bacteroidota</taxon>
        <taxon>Bacteroidia</taxon>
        <taxon>Bacteroidales</taxon>
        <taxon>Muribaculaceae</taxon>
        <taxon>Lepagella</taxon>
    </lineage>
</organism>
<comment type="caution">
    <text evidence="1">The sequence shown here is derived from an EMBL/GenBank/DDBJ whole genome shotgun (WGS) entry which is preliminary data.</text>
</comment>
<keyword evidence="1" id="KW-0675">Receptor</keyword>
<reference evidence="1" key="1">
    <citation type="submission" date="2019-04" db="EMBL/GenBank/DDBJ databases">
        <title>Microbes associate with the intestines of laboratory mice.</title>
        <authorList>
            <person name="Navarre W."/>
            <person name="Wong E."/>
            <person name="Huang K."/>
            <person name="Tropini C."/>
            <person name="Ng K."/>
            <person name="Yu B."/>
        </authorList>
    </citation>
    <scope>NUCLEOTIDE SEQUENCE</scope>
    <source>
        <strain evidence="1">NM04_E33</strain>
    </source>
</reference>
<protein>
    <submittedName>
        <fullName evidence="1">TonB-dependent receptor</fullName>
    </submittedName>
</protein>
<sequence length="1013" mass="111916">MKNTCIHLDRKWLMAICLLIGLAFPGFAQKITVHGYVDDETGEPLIGATVMEKGTTNGTATDIDGNFTLSVEPKATLVVSYVGYDPLEVPVDGKTELKITMKENATMLAETVVIGYGTVKKTDATGSVSVVKPSEIEAGLATSAQDLLVGASPGVVVTTNGGSPQGDASILIRGGASLAASNEPLIVIDGVPMERGSVKGSSNPLSLVSPENVESMTILKSASATAIYGSRASNGVIIITTKKGKSGRPQVNFAANMYINTPRNYMDMMTGDRFADFVTNYYGADSSQAQALGINGVNYNTDWQKEVLRTSVSSDYNLSVGGTLGWLPYRVAVGYTNNNGVIRTSKMDRATVGINLNPSFFDNNLKINANIKGAYISNRYNGDGLGGAVSFNPTLPVYMPGGNHYNNYLTYMENGTLADMNTPEGRPNTLMALNPVSLINDYSSTSKVYQSVGNIQFDYTLPFLPELKANLNLGYEYNHGECWNYNYPFSPAAWKDGHYVAGSDSPVYDGYASKGKENQERYNLLLDFFLNYNKDFEAISSSLDVTAGYSWQKFRDKQHNFSWVNAPGQSFDGYMRSPVWYGSTPYQLVSFFGRVNYGFKDRYLVTFTLRGDATSRFSKEHRWGVFPAVALAWRAIEEPFMESVRGVMSDLKLRLDYGQTGQQDLGVYFPYIPAYNVSNDLNSRYPVGGNDQFIVTPGWYNADLKWETTTTYNVGLDFGFLNNRITGSIDWYLRKTKDLLTYANFPAGSNLSNMGNLNLGDLENYGIEFNLMTRPVVTNDFQWTSSVNVAWNKNKVTRLADGADTSTGGIGNGVNVMKHQEGFPAYSYWVYEQVYNADGTPMEGVYVDRNGDGEITDADKYLYHSKDPAVTINWQNTFNYKNWDFGIVLRASIGNWLYNANEMNNAFISSTSAAPLSNLLDNVYLWNMTRDTAVRSSDYFVRNASFLRCDNISVGYTWPGLFNDLLRLRLYGAVQNPFVITKYKGLDPEVGSGIDSNVYPRPITFTIGIVAQF</sequence>
<dbReference type="Proteomes" id="UP000306319">
    <property type="component" value="Unassembled WGS sequence"/>
</dbReference>
<name>A0AC61RE74_9BACT</name>
<gene>
    <name evidence="1" type="ORF">E5331_12635</name>
</gene>
<evidence type="ECO:0000313" key="2">
    <source>
        <dbReference type="Proteomes" id="UP000306319"/>
    </source>
</evidence>
<proteinExistence type="predicted"/>
<dbReference type="EMBL" id="SRYB01000019">
    <property type="protein sequence ID" value="TGY77844.1"/>
    <property type="molecule type" value="Genomic_DNA"/>
</dbReference>
<evidence type="ECO:0000313" key="1">
    <source>
        <dbReference type="EMBL" id="TGY77844.1"/>
    </source>
</evidence>
<accession>A0AC61RE74</accession>
<keyword evidence="2" id="KW-1185">Reference proteome</keyword>